<feature type="transmembrane region" description="Helical" evidence="2">
    <location>
        <begin position="78"/>
        <end position="100"/>
    </location>
</feature>
<feature type="compositionally biased region" description="Polar residues" evidence="1">
    <location>
        <begin position="22"/>
        <end position="46"/>
    </location>
</feature>
<keyword evidence="2" id="KW-1133">Transmembrane helix</keyword>
<proteinExistence type="predicted"/>
<dbReference type="HOGENOM" id="CLU_1134132_0_0_1"/>
<feature type="compositionally biased region" description="Low complexity" evidence="1">
    <location>
        <begin position="1"/>
        <end position="21"/>
    </location>
</feature>
<dbReference type="AlphaFoldDB" id="W9CBY4"/>
<organism evidence="3 4">
    <name type="scientific">Sclerotinia borealis (strain F-4128)</name>
    <dbReference type="NCBI Taxonomy" id="1432307"/>
    <lineage>
        <taxon>Eukaryota</taxon>
        <taxon>Fungi</taxon>
        <taxon>Dikarya</taxon>
        <taxon>Ascomycota</taxon>
        <taxon>Pezizomycotina</taxon>
        <taxon>Leotiomycetes</taxon>
        <taxon>Helotiales</taxon>
        <taxon>Sclerotiniaceae</taxon>
        <taxon>Sclerotinia</taxon>
    </lineage>
</organism>
<keyword evidence="4" id="KW-1185">Reference proteome</keyword>
<evidence type="ECO:0000313" key="3">
    <source>
        <dbReference type="EMBL" id="ESZ94282.1"/>
    </source>
</evidence>
<evidence type="ECO:0000313" key="4">
    <source>
        <dbReference type="Proteomes" id="UP000019487"/>
    </source>
</evidence>
<feature type="compositionally biased region" description="Basic and acidic residues" evidence="1">
    <location>
        <begin position="149"/>
        <end position="159"/>
    </location>
</feature>
<accession>W9CBY4</accession>
<sequence length="245" mass="25896">MSSSSSLLSSSTPISTPTPTTRHTASQSLSPSHVSLNTPSPSPLLQTATSIPSLPPPSATTLSVLQHLQNLLDFTSTLLAIFIATVLTLLFLYWSTIYLLRKTMGIKPNSRIGIWDGVTDTRISNPSSSSSPDPKEKATSPSPSSPQDVRVDKKSKSVDFAEEQEQALPIPGLTSPSKAEQEKISRIAQSSNFEDLSKATGRDVDEIKADVDLELQRGVADVGGSVDGDGIEGVRGGSGRSYGGM</sequence>
<feature type="compositionally biased region" description="Gly residues" evidence="1">
    <location>
        <begin position="225"/>
        <end position="245"/>
    </location>
</feature>
<keyword evidence="2" id="KW-0472">Membrane</keyword>
<reference evidence="3 4" key="1">
    <citation type="journal article" date="2014" name="Genome Announc.">
        <title>Draft genome sequence of Sclerotinia borealis, a psychrophilic plant pathogenic fungus.</title>
        <authorList>
            <person name="Mardanov A.V."/>
            <person name="Beletsky A.V."/>
            <person name="Kadnikov V.V."/>
            <person name="Ignatov A.N."/>
            <person name="Ravin N.V."/>
        </authorList>
    </citation>
    <scope>NUCLEOTIDE SEQUENCE [LARGE SCALE GENOMIC DNA]</scope>
    <source>
        <strain evidence="4">F-4157</strain>
    </source>
</reference>
<feature type="region of interest" description="Disordered" evidence="1">
    <location>
        <begin position="221"/>
        <end position="245"/>
    </location>
</feature>
<dbReference type="OrthoDB" id="3555700at2759"/>
<evidence type="ECO:0000256" key="1">
    <source>
        <dbReference type="SAM" id="MobiDB-lite"/>
    </source>
</evidence>
<comment type="caution">
    <text evidence="3">The sequence shown here is derived from an EMBL/GenBank/DDBJ whole genome shotgun (WGS) entry which is preliminary data.</text>
</comment>
<protein>
    <submittedName>
        <fullName evidence="3">Uncharacterized protein</fullName>
    </submittedName>
</protein>
<feature type="region of interest" description="Disordered" evidence="1">
    <location>
        <begin position="1"/>
        <end position="52"/>
    </location>
</feature>
<dbReference type="Proteomes" id="UP000019487">
    <property type="component" value="Unassembled WGS sequence"/>
</dbReference>
<evidence type="ECO:0000256" key="2">
    <source>
        <dbReference type="SAM" id="Phobius"/>
    </source>
</evidence>
<feature type="region of interest" description="Disordered" evidence="1">
    <location>
        <begin position="123"/>
        <end position="181"/>
    </location>
</feature>
<keyword evidence="2" id="KW-0812">Transmembrane</keyword>
<name>W9CBY4_SCLBF</name>
<gene>
    <name evidence="3" type="ORF">SBOR_5350</name>
</gene>
<dbReference type="EMBL" id="AYSA01000258">
    <property type="protein sequence ID" value="ESZ94282.1"/>
    <property type="molecule type" value="Genomic_DNA"/>
</dbReference>